<reference evidence="2" key="1">
    <citation type="submission" date="2022-08" db="UniProtKB">
        <authorList>
            <consortium name="EnsemblMetazoa"/>
        </authorList>
    </citation>
    <scope>IDENTIFICATION</scope>
    <source>
        <strain evidence="2">05x7-T-G4-1.051#20</strain>
    </source>
</reference>
<dbReference type="OMA" id="HEFGKHD"/>
<proteinExistence type="predicted"/>
<dbReference type="EnsemblMetazoa" id="G34683.2">
    <property type="protein sequence ID" value="G34683.2:cds"/>
    <property type="gene ID" value="G34683"/>
</dbReference>
<dbReference type="AlphaFoldDB" id="A0A8W8MJX1"/>
<dbReference type="InterPro" id="IPR019396">
    <property type="entry name" value="TM_Fragile-X-F-assoc"/>
</dbReference>
<dbReference type="PANTHER" id="PTHR13568:SF6">
    <property type="entry name" value="TRANSMEMBRANE PROTEIN 185A"/>
    <property type="match status" value="1"/>
</dbReference>
<evidence type="ECO:0000313" key="2">
    <source>
        <dbReference type="EnsemblMetazoa" id="G34683.1:cds"/>
    </source>
</evidence>
<keyword evidence="3" id="KW-1185">Reference proteome</keyword>
<feature type="transmembrane region" description="Helical" evidence="1">
    <location>
        <begin position="41"/>
        <end position="66"/>
    </location>
</feature>
<evidence type="ECO:0000313" key="3">
    <source>
        <dbReference type="Proteomes" id="UP000005408"/>
    </source>
</evidence>
<keyword evidence="1" id="KW-0472">Membrane</keyword>
<feature type="transmembrane region" description="Helical" evidence="1">
    <location>
        <begin position="243"/>
        <end position="263"/>
    </location>
</feature>
<accession>A0A8W8MJX1</accession>
<feature type="transmembrane region" description="Helical" evidence="1">
    <location>
        <begin position="78"/>
        <end position="100"/>
    </location>
</feature>
<dbReference type="OrthoDB" id="72976at2759"/>
<feature type="transmembrane region" description="Helical" evidence="1">
    <location>
        <begin position="209"/>
        <end position="231"/>
    </location>
</feature>
<dbReference type="PANTHER" id="PTHR13568">
    <property type="entry name" value="FAM11A, B PROTEIN"/>
    <property type="match status" value="1"/>
</dbReference>
<feature type="transmembrane region" description="Helical" evidence="1">
    <location>
        <begin position="166"/>
        <end position="197"/>
    </location>
</feature>
<keyword evidence="1" id="KW-1133">Transmembrane helix</keyword>
<dbReference type="Pfam" id="PF10269">
    <property type="entry name" value="Tmemb_185A"/>
    <property type="match status" value="1"/>
</dbReference>
<dbReference type="Proteomes" id="UP000005408">
    <property type="component" value="Unassembled WGS sequence"/>
</dbReference>
<feature type="transmembrane region" description="Helical" evidence="1">
    <location>
        <begin position="144"/>
        <end position="160"/>
    </location>
</feature>
<feature type="transmembrane region" description="Helical" evidence="1">
    <location>
        <begin position="112"/>
        <end position="132"/>
    </location>
</feature>
<protein>
    <recommendedName>
        <fullName evidence="4">Transmembrane protein 185B</fullName>
    </recommendedName>
</protein>
<evidence type="ECO:0000256" key="1">
    <source>
        <dbReference type="SAM" id="Phobius"/>
    </source>
</evidence>
<sequence>MNLKNIFQDFNPSKFLVFTCLLLFSLLFALRLDNTIEWSYWVIFLPIWIWKIFVIVGASLGSYIWWKHPQYRMEHNSHVQFKAMVICTGMHLLLLMFEFLACNNLEAETHSWILVFIPLMFLSLVSIGICIWAVKNDRSFEMEFFCSVNILQFIFIALRLDKYIDWSWVIVFIPMWIVMCTAMIGVLYVIIFAIITVKSPDIIPQHRRGNISIAIGNSFIVVPLLIFEVLLANRLDGDNHFKYTAITVPLFVSLITMICLSFGSKGGNQWWFGMRKDFCQFLLGVCPFLQEYGNISYSLHKNRQNQEESTTQTTTDTAKKYKLPDVSKVVVPVISIETPD</sequence>
<dbReference type="EnsemblMetazoa" id="G34683.1">
    <property type="protein sequence ID" value="G34683.1:cds"/>
    <property type="gene ID" value="G34683"/>
</dbReference>
<organism evidence="2 3">
    <name type="scientific">Magallana gigas</name>
    <name type="common">Pacific oyster</name>
    <name type="synonym">Crassostrea gigas</name>
    <dbReference type="NCBI Taxonomy" id="29159"/>
    <lineage>
        <taxon>Eukaryota</taxon>
        <taxon>Metazoa</taxon>
        <taxon>Spiralia</taxon>
        <taxon>Lophotrochozoa</taxon>
        <taxon>Mollusca</taxon>
        <taxon>Bivalvia</taxon>
        <taxon>Autobranchia</taxon>
        <taxon>Pteriomorphia</taxon>
        <taxon>Ostreida</taxon>
        <taxon>Ostreoidea</taxon>
        <taxon>Ostreidae</taxon>
        <taxon>Magallana</taxon>
    </lineage>
</organism>
<dbReference type="EnsemblMetazoa" id="G34683.3">
    <property type="protein sequence ID" value="G34683.3:cds"/>
    <property type="gene ID" value="G34683"/>
</dbReference>
<keyword evidence="1" id="KW-0812">Transmembrane</keyword>
<evidence type="ECO:0008006" key="4">
    <source>
        <dbReference type="Google" id="ProtNLM"/>
    </source>
</evidence>
<name>A0A8W8MJX1_MAGGI</name>